<reference evidence="1 2" key="1">
    <citation type="submission" date="2017-03" db="EMBL/GenBank/DDBJ databases">
        <title>Genome Sequence of Roseovarius mucosus strain SMR3 Isolated from a culture of the Diatom Skeletonema marinoi.</title>
        <authorList>
            <person name="Topel M."/>
            <person name="Pinder M."/>
            <person name="Johansson O.N."/>
            <person name="Kourtchenko O."/>
            <person name="Godhe A."/>
            <person name="Clarke A.K."/>
        </authorList>
    </citation>
    <scope>NUCLEOTIDE SEQUENCE [LARGE SCALE GENOMIC DNA]</scope>
    <source>
        <strain evidence="1 2">SMR3</strain>
    </source>
</reference>
<organism evidence="1 2">
    <name type="scientific">Roseovarius mucosus</name>
    <dbReference type="NCBI Taxonomy" id="215743"/>
    <lineage>
        <taxon>Bacteria</taxon>
        <taxon>Pseudomonadati</taxon>
        <taxon>Pseudomonadota</taxon>
        <taxon>Alphaproteobacteria</taxon>
        <taxon>Rhodobacterales</taxon>
        <taxon>Roseobacteraceae</taxon>
        <taxon>Roseovarius</taxon>
    </lineage>
</organism>
<dbReference type="Proteomes" id="UP000192273">
    <property type="component" value="Chromosome"/>
</dbReference>
<dbReference type="OrthoDB" id="9775268at2"/>
<protein>
    <submittedName>
        <fullName evidence="1">Uncharacterized protein</fullName>
    </submittedName>
</protein>
<dbReference type="RefSeq" id="WP_081507988.1">
    <property type="nucleotide sequence ID" value="NZ_CP020474.1"/>
</dbReference>
<name>A0A1V0RSM6_9RHOB</name>
<proteinExistence type="predicted"/>
<sequence length="74" mass="7652">MSETATVSMPVSLAFAPHGCRALAILGLATVVSTLGSWMHDFGARRLGLGTFASSAAPKIYSLVTTAGRQPEDT</sequence>
<keyword evidence="2" id="KW-1185">Reference proteome</keyword>
<accession>A0A1V0RSM6</accession>
<dbReference type="AlphaFoldDB" id="A0A1V0RSM6"/>
<evidence type="ECO:0000313" key="2">
    <source>
        <dbReference type="Proteomes" id="UP000192273"/>
    </source>
</evidence>
<dbReference type="EMBL" id="CP020474">
    <property type="protein sequence ID" value="ARE84759.1"/>
    <property type="molecule type" value="Genomic_DNA"/>
</dbReference>
<evidence type="ECO:0000313" key="1">
    <source>
        <dbReference type="EMBL" id="ARE84759.1"/>
    </source>
</evidence>
<gene>
    <name evidence="1" type="ORF">ROSMUCSMR3_03297</name>
</gene>
<dbReference type="KEGG" id="rmm:ROSMUCSMR3_03297"/>